<accession>W4KAX8</accession>
<feature type="compositionally biased region" description="Low complexity" evidence="1">
    <location>
        <begin position="13"/>
        <end position="22"/>
    </location>
</feature>
<evidence type="ECO:0000256" key="1">
    <source>
        <dbReference type="SAM" id="MobiDB-lite"/>
    </source>
</evidence>
<evidence type="ECO:0000313" key="2">
    <source>
        <dbReference type="EMBL" id="ETW82943.1"/>
    </source>
</evidence>
<keyword evidence="3" id="KW-1185">Reference proteome</keyword>
<sequence>MHSTPDLPPDPVDAPVEIPRSGTQRERRPRRTRRSMAIVRRAPWRDDDDRERERIQHSLHCSLFKGTPRDDKALTKPKPASS</sequence>
<dbReference type="AlphaFoldDB" id="W4KAX8"/>
<evidence type="ECO:0000313" key="3">
    <source>
        <dbReference type="Proteomes" id="UP000030671"/>
    </source>
</evidence>
<protein>
    <submittedName>
        <fullName evidence="2">Uncharacterized protein</fullName>
    </submittedName>
</protein>
<organism evidence="2 3">
    <name type="scientific">Heterobasidion irregulare (strain TC 32-1)</name>
    <dbReference type="NCBI Taxonomy" id="747525"/>
    <lineage>
        <taxon>Eukaryota</taxon>
        <taxon>Fungi</taxon>
        <taxon>Dikarya</taxon>
        <taxon>Basidiomycota</taxon>
        <taxon>Agaricomycotina</taxon>
        <taxon>Agaricomycetes</taxon>
        <taxon>Russulales</taxon>
        <taxon>Bondarzewiaceae</taxon>
        <taxon>Heterobasidion</taxon>
        <taxon>Heterobasidion annosum species complex</taxon>
    </lineage>
</organism>
<dbReference type="HOGENOM" id="CLU_2558553_0_0_1"/>
<name>W4KAX8_HETIT</name>
<dbReference type="EMBL" id="KI925457">
    <property type="protein sequence ID" value="ETW82943.1"/>
    <property type="molecule type" value="Genomic_DNA"/>
</dbReference>
<feature type="compositionally biased region" description="Pro residues" evidence="1">
    <location>
        <begin position="1"/>
        <end position="12"/>
    </location>
</feature>
<reference evidence="2 3" key="1">
    <citation type="journal article" date="2012" name="New Phytol.">
        <title>Insight into trade-off between wood decay and parasitism from the genome of a fungal forest pathogen.</title>
        <authorList>
            <person name="Olson A."/>
            <person name="Aerts A."/>
            <person name="Asiegbu F."/>
            <person name="Belbahri L."/>
            <person name="Bouzid O."/>
            <person name="Broberg A."/>
            <person name="Canback B."/>
            <person name="Coutinho P.M."/>
            <person name="Cullen D."/>
            <person name="Dalman K."/>
            <person name="Deflorio G."/>
            <person name="van Diepen L.T."/>
            <person name="Dunand C."/>
            <person name="Duplessis S."/>
            <person name="Durling M."/>
            <person name="Gonthier P."/>
            <person name="Grimwood J."/>
            <person name="Fossdal C.G."/>
            <person name="Hansson D."/>
            <person name="Henrissat B."/>
            <person name="Hietala A."/>
            <person name="Himmelstrand K."/>
            <person name="Hoffmeister D."/>
            <person name="Hogberg N."/>
            <person name="James T.Y."/>
            <person name="Karlsson M."/>
            <person name="Kohler A."/>
            <person name="Kues U."/>
            <person name="Lee Y.H."/>
            <person name="Lin Y.C."/>
            <person name="Lind M."/>
            <person name="Lindquist E."/>
            <person name="Lombard V."/>
            <person name="Lucas S."/>
            <person name="Lunden K."/>
            <person name="Morin E."/>
            <person name="Murat C."/>
            <person name="Park J."/>
            <person name="Raffaello T."/>
            <person name="Rouze P."/>
            <person name="Salamov A."/>
            <person name="Schmutz J."/>
            <person name="Solheim H."/>
            <person name="Stahlberg J."/>
            <person name="Velez H."/>
            <person name="de Vries R.P."/>
            <person name="Wiebenga A."/>
            <person name="Woodward S."/>
            <person name="Yakovlev I."/>
            <person name="Garbelotto M."/>
            <person name="Martin F."/>
            <person name="Grigoriev I.V."/>
            <person name="Stenlid J."/>
        </authorList>
    </citation>
    <scope>NUCLEOTIDE SEQUENCE [LARGE SCALE GENOMIC DNA]</scope>
    <source>
        <strain evidence="2 3">TC 32-1</strain>
    </source>
</reference>
<dbReference type="RefSeq" id="XP_009545243.1">
    <property type="nucleotide sequence ID" value="XM_009546948.1"/>
</dbReference>
<dbReference type="KEGG" id="hir:HETIRDRAFT_450663"/>
<dbReference type="Proteomes" id="UP000030671">
    <property type="component" value="Unassembled WGS sequence"/>
</dbReference>
<gene>
    <name evidence="2" type="ORF">HETIRDRAFT_450663</name>
</gene>
<feature type="region of interest" description="Disordered" evidence="1">
    <location>
        <begin position="59"/>
        <end position="82"/>
    </location>
</feature>
<proteinExistence type="predicted"/>
<dbReference type="GeneID" id="20676068"/>
<feature type="region of interest" description="Disordered" evidence="1">
    <location>
        <begin position="1"/>
        <end position="36"/>
    </location>
</feature>
<dbReference type="InParanoid" id="W4KAX8"/>